<sequence length="353" mass="38908">MGAFDIYSGEASCPRCGDRFWLDGQTKFFGPEFYGLCNRWFRSGDPQPLEPGSEAIGTARAWEGSWWRVREPVDPTVVQLLVDEDEWFGCDCGARFAVILRLRVGEGPSTTLESILLGDAYDREVAGEVDFANGESMLWAGDHAAFVAALQAVAAEPPEARAARLCAFMTESWDRRCASEPEDGSSPWTHVAGEFQCEACGDRRERSEMLLLSHPDYAQSFFGSAWTGGTLRPGCRIAGEVAWLEEDVDRGYYTRLRHPVTRGGLTLIGRRGDRGCRCGAGRAAPVLRFVRDAGGLTLAALSLRVVASEADLDDVDFAEAPHSTRDRAANAPPLREAWDRAQVRRAVFKQFIC</sequence>
<reference evidence="1 2" key="1">
    <citation type="submission" date="2022-11" db="EMBL/GenBank/DDBJ databases">
        <title>Minimal conservation of predation-associated metabolite biosynthetic gene clusters underscores biosynthetic potential of Myxococcota including descriptions for ten novel species: Archangium lansinium sp. nov., Myxococcus landrumus sp. nov., Nannocystis bai.</title>
        <authorList>
            <person name="Ahearne A."/>
            <person name="Stevens C."/>
            <person name="Dowd S."/>
        </authorList>
    </citation>
    <scope>NUCLEOTIDE SEQUENCE [LARGE SCALE GENOMIC DNA]</scope>
    <source>
        <strain evidence="1 2">BB15-2</strain>
    </source>
</reference>
<protein>
    <submittedName>
        <fullName evidence="1">Uncharacterized protein</fullName>
    </submittedName>
</protein>
<evidence type="ECO:0000313" key="2">
    <source>
        <dbReference type="Proteomes" id="UP001221686"/>
    </source>
</evidence>
<keyword evidence="2" id="KW-1185">Reference proteome</keyword>
<accession>A0ABT5DWD1</accession>
<dbReference type="EMBL" id="JAQNDL010000001">
    <property type="protein sequence ID" value="MDC0717870.1"/>
    <property type="molecule type" value="Genomic_DNA"/>
</dbReference>
<dbReference type="Proteomes" id="UP001221686">
    <property type="component" value="Unassembled WGS sequence"/>
</dbReference>
<gene>
    <name evidence="1" type="ORF">POL25_13270</name>
</gene>
<evidence type="ECO:0000313" key="1">
    <source>
        <dbReference type="EMBL" id="MDC0717870.1"/>
    </source>
</evidence>
<dbReference type="RefSeq" id="WP_272086352.1">
    <property type="nucleotide sequence ID" value="NZ_JAQNDL010000001.1"/>
</dbReference>
<proteinExistence type="predicted"/>
<name>A0ABT5DWD1_9BACT</name>
<comment type="caution">
    <text evidence="1">The sequence shown here is derived from an EMBL/GenBank/DDBJ whole genome shotgun (WGS) entry which is preliminary data.</text>
</comment>
<organism evidence="1 2">
    <name type="scientific">Nannocystis bainbridge</name>
    <dbReference type="NCBI Taxonomy" id="2995303"/>
    <lineage>
        <taxon>Bacteria</taxon>
        <taxon>Pseudomonadati</taxon>
        <taxon>Myxococcota</taxon>
        <taxon>Polyangia</taxon>
        <taxon>Nannocystales</taxon>
        <taxon>Nannocystaceae</taxon>
        <taxon>Nannocystis</taxon>
    </lineage>
</organism>